<evidence type="ECO:0000313" key="2">
    <source>
        <dbReference type="EMBL" id="TWJ04513.1"/>
    </source>
</evidence>
<evidence type="ECO:0000256" key="1">
    <source>
        <dbReference type="SAM" id="SignalP"/>
    </source>
</evidence>
<dbReference type="EMBL" id="VLLI01000001">
    <property type="protein sequence ID" value="TWJ04513.1"/>
    <property type="molecule type" value="Genomic_DNA"/>
</dbReference>
<dbReference type="RefSeq" id="WP_246138920.1">
    <property type="nucleotide sequence ID" value="NZ_VLLI01000001.1"/>
</dbReference>
<protein>
    <recommendedName>
        <fullName evidence="4">Secreted protein</fullName>
    </recommendedName>
</protein>
<proteinExistence type="predicted"/>
<organism evidence="2 3">
    <name type="scientific">Mucilaginibacter frigoritolerans</name>
    <dbReference type="NCBI Taxonomy" id="652788"/>
    <lineage>
        <taxon>Bacteria</taxon>
        <taxon>Pseudomonadati</taxon>
        <taxon>Bacteroidota</taxon>
        <taxon>Sphingobacteriia</taxon>
        <taxon>Sphingobacteriales</taxon>
        <taxon>Sphingobacteriaceae</taxon>
        <taxon>Mucilaginibacter</taxon>
    </lineage>
</organism>
<accession>A0A562UFJ4</accession>
<comment type="caution">
    <text evidence="2">The sequence shown here is derived from an EMBL/GenBank/DDBJ whole genome shotgun (WGS) entry which is preliminary data.</text>
</comment>
<name>A0A562UFJ4_9SPHI</name>
<feature type="chain" id="PRO_5022160352" description="Secreted protein" evidence="1">
    <location>
        <begin position="25"/>
        <end position="74"/>
    </location>
</feature>
<sequence>MQRRNFLKTGSLAGLTLTTLAAGAHNLIPSDKKTEVDTFGNIADDFVLNEVTIDALQQKMQIRNIRPVLLPNYI</sequence>
<keyword evidence="1" id="KW-0732">Signal</keyword>
<dbReference type="Proteomes" id="UP000317010">
    <property type="component" value="Unassembled WGS sequence"/>
</dbReference>
<gene>
    <name evidence="2" type="ORF">JN11_00222</name>
</gene>
<dbReference type="AlphaFoldDB" id="A0A562UFJ4"/>
<evidence type="ECO:0008006" key="4">
    <source>
        <dbReference type="Google" id="ProtNLM"/>
    </source>
</evidence>
<reference evidence="2 3" key="1">
    <citation type="submission" date="2019-07" db="EMBL/GenBank/DDBJ databases">
        <title>Genomic Encyclopedia of Archaeal and Bacterial Type Strains, Phase II (KMG-II): from individual species to whole genera.</title>
        <authorList>
            <person name="Goeker M."/>
        </authorList>
    </citation>
    <scope>NUCLEOTIDE SEQUENCE [LARGE SCALE GENOMIC DNA]</scope>
    <source>
        <strain evidence="2 3">ATCC BAA-1854</strain>
    </source>
</reference>
<feature type="signal peptide" evidence="1">
    <location>
        <begin position="1"/>
        <end position="24"/>
    </location>
</feature>
<evidence type="ECO:0000313" key="3">
    <source>
        <dbReference type="Proteomes" id="UP000317010"/>
    </source>
</evidence>
<keyword evidence="3" id="KW-1185">Reference proteome</keyword>